<feature type="transmembrane region" description="Helical" evidence="6">
    <location>
        <begin position="499"/>
        <end position="519"/>
    </location>
</feature>
<dbReference type="InterPro" id="IPR020846">
    <property type="entry name" value="MFS_dom"/>
</dbReference>
<keyword evidence="4 6" id="KW-1133">Transmembrane helix</keyword>
<feature type="domain" description="Major facilitator superfamily (MFS) profile" evidence="7">
    <location>
        <begin position="20"/>
        <end position="523"/>
    </location>
</feature>
<feature type="transmembrane region" description="Helical" evidence="6">
    <location>
        <begin position="189"/>
        <end position="208"/>
    </location>
</feature>
<feature type="transmembrane region" description="Helical" evidence="6">
    <location>
        <begin position="335"/>
        <end position="352"/>
    </location>
</feature>
<feature type="transmembrane region" description="Helical" evidence="6">
    <location>
        <begin position="259"/>
        <end position="278"/>
    </location>
</feature>
<protein>
    <submittedName>
        <fullName evidence="8">MFS transporter</fullName>
    </submittedName>
</protein>
<evidence type="ECO:0000313" key="8">
    <source>
        <dbReference type="EMBL" id="ATY33531.1"/>
    </source>
</evidence>
<evidence type="ECO:0000256" key="1">
    <source>
        <dbReference type="ARBA" id="ARBA00004141"/>
    </source>
</evidence>
<feature type="transmembrane region" description="Helical" evidence="6">
    <location>
        <begin position="405"/>
        <end position="425"/>
    </location>
</feature>
<dbReference type="SUPFAM" id="SSF103473">
    <property type="entry name" value="MFS general substrate transporter"/>
    <property type="match status" value="1"/>
</dbReference>
<feature type="transmembrane region" description="Helical" evidence="6">
    <location>
        <begin position="437"/>
        <end position="456"/>
    </location>
</feature>
<accession>A0A2K8MQ14</accession>
<organism evidence="8 9">
    <name type="scientific">Sphingomonas psychrotolerans</name>
    <dbReference type="NCBI Taxonomy" id="1327635"/>
    <lineage>
        <taxon>Bacteria</taxon>
        <taxon>Pseudomonadati</taxon>
        <taxon>Pseudomonadota</taxon>
        <taxon>Alphaproteobacteria</taxon>
        <taxon>Sphingomonadales</taxon>
        <taxon>Sphingomonadaceae</taxon>
        <taxon>Sphingomonas</taxon>
    </lineage>
</organism>
<evidence type="ECO:0000256" key="6">
    <source>
        <dbReference type="SAM" id="Phobius"/>
    </source>
</evidence>
<evidence type="ECO:0000256" key="2">
    <source>
        <dbReference type="ARBA" id="ARBA00022448"/>
    </source>
</evidence>
<reference evidence="8 9" key="1">
    <citation type="submission" date="2017-11" db="EMBL/GenBank/DDBJ databases">
        <title>Complete genome sequence of Sphingomonas sp. Strain Cra20, a psychrotolerant potential plant growth promoting rhizobacteria.</title>
        <authorList>
            <person name="Luo Y."/>
        </authorList>
    </citation>
    <scope>NUCLEOTIDE SEQUENCE [LARGE SCALE GENOMIC DNA]</scope>
    <source>
        <strain evidence="8 9">Cra20</strain>
    </source>
</reference>
<feature type="transmembrane region" description="Helical" evidence="6">
    <location>
        <begin position="228"/>
        <end position="247"/>
    </location>
</feature>
<keyword evidence="9" id="KW-1185">Reference proteome</keyword>
<dbReference type="InterPro" id="IPR011701">
    <property type="entry name" value="MFS"/>
</dbReference>
<dbReference type="Pfam" id="PF07690">
    <property type="entry name" value="MFS_1"/>
    <property type="match status" value="1"/>
</dbReference>
<proteinExistence type="predicted"/>
<evidence type="ECO:0000256" key="4">
    <source>
        <dbReference type="ARBA" id="ARBA00022989"/>
    </source>
</evidence>
<dbReference type="PANTHER" id="PTHR23505:SF79">
    <property type="entry name" value="PROTEIN SPINSTER"/>
    <property type="match status" value="1"/>
</dbReference>
<feature type="transmembrane region" description="Helical" evidence="6">
    <location>
        <begin position="144"/>
        <end position="168"/>
    </location>
</feature>
<keyword evidence="2" id="KW-0813">Transport</keyword>
<dbReference type="Gene3D" id="1.20.1250.20">
    <property type="entry name" value="MFS general substrate transporter like domains"/>
    <property type="match status" value="2"/>
</dbReference>
<evidence type="ECO:0000256" key="5">
    <source>
        <dbReference type="ARBA" id="ARBA00023136"/>
    </source>
</evidence>
<feature type="transmembrane region" description="Helical" evidence="6">
    <location>
        <begin position="298"/>
        <end position="315"/>
    </location>
</feature>
<dbReference type="Proteomes" id="UP000229081">
    <property type="component" value="Chromosome"/>
</dbReference>
<comment type="subcellular location">
    <subcellularLocation>
        <location evidence="1">Membrane</location>
        <topology evidence="1">Multi-pass membrane protein</topology>
    </subcellularLocation>
</comment>
<dbReference type="GO" id="GO:0022857">
    <property type="term" value="F:transmembrane transporter activity"/>
    <property type="evidence" value="ECO:0007669"/>
    <property type="project" value="InterPro"/>
</dbReference>
<keyword evidence="3 6" id="KW-0812">Transmembrane</keyword>
<dbReference type="PROSITE" id="PS50850">
    <property type="entry name" value="MFS"/>
    <property type="match status" value="1"/>
</dbReference>
<dbReference type="InterPro" id="IPR036259">
    <property type="entry name" value="MFS_trans_sf"/>
</dbReference>
<dbReference type="EMBL" id="CP024923">
    <property type="protein sequence ID" value="ATY33531.1"/>
    <property type="molecule type" value="Genomic_DNA"/>
</dbReference>
<dbReference type="PANTHER" id="PTHR23505">
    <property type="entry name" value="SPINSTER"/>
    <property type="match status" value="1"/>
</dbReference>
<dbReference type="GO" id="GO:0016020">
    <property type="term" value="C:membrane"/>
    <property type="evidence" value="ECO:0007669"/>
    <property type="project" value="UniProtKB-SubCell"/>
</dbReference>
<name>A0A2K8MQ14_9SPHN</name>
<feature type="transmembrane region" description="Helical" evidence="6">
    <location>
        <begin position="87"/>
        <end position="113"/>
    </location>
</feature>
<feature type="transmembrane region" description="Helical" evidence="6">
    <location>
        <begin position="21"/>
        <end position="45"/>
    </location>
</feature>
<feature type="transmembrane region" description="Helical" evidence="6">
    <location>
        <begin position="372"/>
        <end position="393"/>
    </location>
</feature>
<dbReference type="OrthoDB" id="7400989at2"/>
<dbReference type="InterPro" id="IPR044770">
    <property type="entry name" value="MFS_spinster-like"/>
</dbReference>
<dbReference type="AlphaFoldDB" id="A0A2K8MQ14"/>
<keyword evidence="5 6" id="KW-0472">Membrane</keyword>
<sequence length="543" mass="58138">MRDVSPRALPTLVPKGARYALALVALTNAVSLLDRQILAILAPAIKADLHVGDAEMGLLFGTVFALFYALFSIPLGRLADGWVRTRLLSIALAFWSAATALGGLANSFAVLAVSRLGVGIGEAASQPAGTSMIYDYWPKHRRGFVMAVLASAIALGIGGSLALGGLAAEWWDGLAKAGQAPIALRGWQFALIVASLPGFVLALLMWRLREPVRGAMDGIDTAPDPHPFRASGAVFAAVLPGLHWIVFARRRAPRATWAFNFGALALIVAAMVTLTHIANGLSPRPPMTLLGLTFSAHALQWGVIGFGLLVIVNLMQSMRIADPQAFRVMTKSPTLMMAMAVGALQSVLNYGMMAFNPSFIIRYYNQSMAETAWQFGLLAAVMGIVGPLIWGPLSDTLQKRFPGAGRAYVALFAMGLSPILSFWVYLAPTAGDFYLRFVFYSLVLTGWMPPLYAIIYDQVLPRMRGITSSVYLLVMTILGLGIGPYVVGLLSDATGNLRWSMLGINAVGVPIVILMLLIARRAQRDEDGIRERAGATAPATPTA</sequence>
<evidence type="ECO:0000259" key="7">
    <source>
        <dbReference type="PROSITE" id="PS50850"/>
    </source>
</evidence>
<gene>
    <name evidence="8" type="ORF">CVN68_17465</name>
</gene>
<evidence type="ECO:0000256" key="3">
    <source>
        <dbReference type="ARBA" id="ARBA00022692"/>
    </source>
</evidence>
<feature type="transmembrane region" description="Helical" evidence="6">
    <location>
        <begin position="468"/>
        <end position="487"/>
    </location>
</feature>
<dbReference type="KEGG" id="sphc:CVN68_17465"/>
<feature type="transmembrane region" description="Helical" evidence="6">
    <location>
        <begin position="57"/>
        <end position="75"/>
    </location>
</feature>
<evidence type="ECO:0000313" key="9">
    <source>
        <dbReference type="Proteomes" id="UP000229081"/>
    </source>
</evidence>